<evidence type="ECO:0008006" key="4">
    <source>
        <dbReference type="Google" id="ProtNLM"/>
    </source>
</evidence>
<sequence>MKKLTLLFLCLATLIACSNDADSEESYSVDDARKDGHVIEEHLVDNFEQITQGALKVQNVDKIPSFLESVDQKESDSVNISIFTKDGTHFKTQFPMMEKPFFSKITSEDTTKHRLESFPVNLFLNVVRSYI</sequence>
<evidence type="ECO:0000313" key="3">
    <source>
        <dbReference type="Proteomes" id="UP001221597"/>
    </source>
</evidence>
<keyword evidence="3" id="KW-1185">Reference proteome</keyword>
<proteinExistence type="predicted"/>
<name>A0ABY8IZS7_9BACI</name>
<gene>
    <name evidence="2" type="ORF">P9989_20585</name>
</gene>
<feature type="signal peptide" evidence="1">
    <location>
        <begin position="1"/>
        <end position="21"/>
    </location>
</feature>
<dbReference type="EMBL" id="CP121671">
    <property type="protein sequence ID" value="WFT74709.1"/>
    <property type="molecule type" value="Genomic_DNA"/>
</dbReference>
<organism evidence="2 3">
    <name type="scientific">Halobacillus naozhouensis</name>
    <dbReference type="NCBI Taxonomy" id="554880"/>
    <lineage>
        <taxon>Bacteria</taxon>
        <taxon>Bacillati</taxon>
        <taxon>Bacillota</taxon>
        <taxon>Bacilli</taxon>
        <taxon>Bacillales</taxon>
        <taxon>Bacillaceae</taxon>
        <taxon>Halobacillus</taxon>
    </lineage>
</organism>
<dbReference type="PROSITE" id="PS51257">
    <property type="entry name" value="PROKAR_LIPOPROTEIN"/>
    <property type="match status" value="1"/>
</dbReference>
<protein>
    <recommendedName>
        <fullName evidence="4">Lipoprotein</fullName>
    </recommendedName>
</protein>
<evidence type="ECO:0000256" key="1">
    <source>
        <dbReference type="SAM" id="SignalP"/>
    </source>
</evidence>
<accession>A0ABY8IZS7</accession>
<evidence type="ECO:0000313" key="2">
    <source>
        <dbReference type="EMBL" id="WFT74709.1"/>
    </source>
</evidence>
<reference evidence="2 3" key="1">
    <citation type="submission" date="2023-04" db="EMBL/GenBank/DDBJ databases">
        <title>Genome sequence of Halobacillus naozhouensis KACC 21980.</title>
        <authorList>
            <person name="Kim S."/>
            <person name="Heo J."/>
            <person name="Kwon S.-W."/>
        </authorList>
    </citation>
    <scope>NUCLEOTIDE SEQUENCE [LARGE SCALE GENOMIC DNA]</scope>
    <source>
        <strain evidence="2 3">KCTC 13234</strain>
    </source>
</reference>
<feature type="chain" id="PRO_5047509874" description="Lipoprotein" evidence="1">
    <location>
        <begin position="22"/>
        <end position="131"/>
    </location>
</feature>
<keyword evidence="1" id="KW-0732">Signal</keyword>
<dbReference type="RefSeq" id="WP_283076705.1">
    <property type="nucleotide sequence ID" value="NZ_CP121671.1"/>
</dbReference>
<dbReference type="Proteomes" id="UP001221597">
    <property type="component" value="Chromosome"/>
</dbReference>